<keyword evidence="7" id="KW-0812">Transmembrane</keyword>
<dbReference type="GO" id="GO:0043843">
    <property type="term" value="F:ADP-specific glucokinase activity"/>
    <property type="evidence" value="ECO:0007669"/>
    <property type="project" value="TreeGrafter"/>
</dbReference>
<dbReference type="InterPro" id="IPR029056">
    <property type="entry name" value="Ribokinase-like"/>
</dbReference>
<evidence type="ECO:0000313" key="8">
    <source>
        <dbReference type="EMBL" id="SSX00573.1"/>
    </source>
</evidence>
<sequence length="491" mass="56092">MEPFKYASLITTISVFVALFSIIFQGYQHASNLRTITNVLTSLMFIESTNLTGRTTEKPRIAIGYGSSLDLHVKATTFFNFTDAIFDDEFEVDEIKTERDLLHSFAYFFQRGIATERYTQNKDLFTSLVQRTKETRISKEIQYNIGGNAALMALRFAQEGAEVLLGSQASKKFVKVFGSNVKISEPLSDGDQDDLHLVFEYQSDEKWGKFTSPSANYYIIHSDTQNPELKFFDNFNVKLPEFNPRLIIIAGLQSMDQIVSKTREVNLKKIQNQIKALPRTTLIHFQMTCFFDPIFLTQLLENVISYSDSLGLNEQELENLRSYFEDGVISPPISINPSVSSSLDRMRSVFIHLHDRHRKSKKGRQPTRIHLRTLSYHIIMTTKLSEWTNTKQSTAKASLRTSKYMCGSEILNPESFTLLFEKKFYSSENSSGRTFEMKENDVVTCWKEILRTGYESIEVEFCVAPVLVCKRAAQTLATGDYATVDGLVLQI</sequence>
<dbReference type="GO" id="GO:0046872">
    <property type="term" value="F:metal ion binding"/>
    <property type="evidence" value="ECO:0007669"/>
    <property type="project" value="UniProtKB-KW"/>
</dbReference>
<accession>A0A336KCP3</accession>
<dbReference type="EMBL" id="UFQT01000154">
    <property type="protein sequence ID" value="SSX20953.1"/>
    <property type="molecule type" value="Genomic_DNA"/>
</dbReference>
<dbReference type="GO" id="GO:0006006">
    <property type="term" value="P:glucose metabolic process"/>
    <property type="evidence" value="ECO:0007669"/>
    <property type="project" value="TreeGrafter"/>
</dbReference>
<dbReference type="OMA" id="YQICVAP"/>
<organism evidence="8">
    <name type="scientific">Culicoides sonorensis</name>
    <name type="common">Biting midge</name>
    <dbReference type="NCBI Taxonomy" id="179676"/>
    <lineage>
        <taxon>Eukaryota</taxon>
        <taxon>Metazoa</taxon>
        <taxon>Ecdysozoa</taxon>
        <taxon>Arthropoda</taxon>
        <taxon>Hexapoda</taxon>
        <taxon>Insecta</taxon>
        <taxon>Pterygota</taxon>
        <taxon>Neoptera</taxon>
        <taxon>Endopterygota</taxon>
        <taxon>Diptera</taxon>
        <taxon>Nematocera</taxon>
        <taxon>Chironomoidea</taxon>
        <taxon>Ceratopogonidae</taxon>
        <taxon>Ceratopogoninae</taxon>
        <taxon>Culicoides</taxon>
        <taxon>Monoculicoides</taxon>
    </lineage>
</organism>
<dbReference type="EMBL" id="UFQS01000154">
    <property type="protein sequence ID" value="SSX00573.1"/>
    <property type="molecule type" value="Genomic_DNA"/>
</dbReference>
<gene>
    <name evidence="8" type="primary">CSON003110</name>
</gene>
<dbReference type="Gene3D" id="3.40.1190.20">
    <property type="match status" value="1"/>
</dbReference>
<feature type="transmembrane region" description="Helical" evidence="7">
    <location>
        <begin position="6"/>
        <end position="24"/>
    </location>
</feature>
<evidence type="ECO:0000256" key="4">
    <source>
        <dbReference type="ARBA" id="ARBA00022777"/>
    </source>
</evidence>
<evidence type="ECO:0000313" key="9">
    <source>
        <dbReference type="EMBL" id="SSX20953.1"/>
    </source>
</evidence>
<dbReference type="PANTHER" id="PTHR21208">
    <property type="entry name" value="ADP-DEPENDENT GLUCOKINASE"/>
    <property type="match status" value="1"/>
</dbReference>
<keyword evidence="6" id="KW-0324">Glycolysis</keyword>
<evidence type="ECO:0000256" key="3">
    <source>
        <dbReference type="ARBA" id="ARBA00022723"/>
    </source>
</evidence>
<evidence type="ECO:0000256" key="5">
    <source>
        <dbReference type="ARBA" id="ARBA00022842"/>
    </source>
</evidence>
<dbReference type="SUPFAM" id="SSF53613">
    <property type="entry name" value="Ribokinase-like"/>
    <property type="match status" value="1"/>
</dbReference>
<dbReference type="PANTHER" id="PTHR21208:SF1">
    <property type="entry name" value="ADP-DEPENDENT GLUCOKINASE"/>
    <property type="match status" value="1"/>
</dbReference>
<reference evidence="9" key="2">
    <citation type="submission" date="2018-07" db="EMBL/GenBank/DDBJ databases">
        <authorList>
            <person name="Quirk P.G."/>
            <person name="Krulwich T.A."/>
        </authorList>
    </citation>
    <scope>NUCLEOTIDE SEQUENCE</scope>
</reference>
<dbReference type="VEuPathDB" id="VectorBase:CSON003110"/>
<dbReference type="PROSITE" id="PS51255">
    <property type="entry name" value="ADPK"/>
    <property type="match status" value="1"/>
</dbReference>
<protein>
    <submittedName>
        <fullName evidence="8">CSON003110 protein</fullName>
    </submittedName>
</protein>
<dbReference type="Pfam" id="PF04587">
    <property type="entry name" value="ADP_PFK_GK"/>
    <property type="match status" value="1"/>
</dbReference>
<keyword evidence="1" id="KW-0963">Cytoplasm</keyword>
<keyword evidence="7" id="KW-1133">Transmembrane helix</keyword>
<keyword evidence="2" id="KW-0808">Transferase</keyword>
<evidence type="ECO:0000256" key="1">
    <source>
        <dbReference type="ARBA" id="ARBA00022490"/>
    </source>
</evidence>
<evidence type="ECO:0000256" key="2">
    <source>
        <dbReference type="ARBA" id="ARBA00022679"/>
    </source>
</evidence>
<name>A0A336KCP3_CULSO</name>
<keyword evidence="3" id="KW-0479">Metal-binding</keyword>
<evidence type="ECO:0000256" key="6">
    <source>
        <dbReference type="ARBA" id="ARBA00023152"/>
    </source>
</evidence>
<dbReference type="InterPro" id="IPR007666">
    <property type="entry name" value="ADP_PFK/GK"/>
</dbReference>
<dbReference type="GO" id="GO:0006096">
    <property type="term" value="P:glycolytic process"/>
    <property type="evidence" value="ECO:0007669"/>
    <property type="project" value="UniProtKB-KW"/>
</dbReference>
<proteinExistence type="predicted"/>
<dbReference type="AlphaFoldDB" id="A0A336KCP3"/>
<keyword evidence="7" id="KW-0472">Membrane</keyword>
<reference evidence="8" key="1">
    <citation type="submission" date="2018-04" db="EMBL/GenBank/DDBJ databases">
        <authorList>
            <person name="Go L.Y."/>
            <person name="Mitchell J.A."/>
        </authorList>
    </citation>
    <scope>NUCLEOTIDE SEQUENCE</scope>
    <source>
        <tissue evidence="8">Whole organism</tissue>
    </source>
</reference>
<keyword evidence="5" id="KW-0460">Magnesium</keyword>
<keyword evidence="4" id="KW-0418">Kinase</keyword>
<dbReference type="GO" id="GO:0005783">
    <property type="term" value="C:endoplasmic reticulum"/>
    <property type="evidence" value="ECO:0007669"/>
    <property type="project" value="TreeGrafter"/>
</dbReference>
<evidence type="ECO:0000256" key="7">
    <source>
        <dbReference type="SAM" id="Phobius"/>
    </source>
</evidence>